<evidence type="ECO:0000256" key="18">
    <source>
        <dbReference type="ARBA" id="ARBA00068150"/>
    </source>
</evidence>
<evidence type="ECO:0000256" key="10">
    <source>
        <dbReference type="ARBA" id="ARBA00022741"/>
    </source>
</evidence>
<comment type="catalytic activity">
    <reaction evidence="1">
        <text>ATP + protein L-histidine = ADP + protein N-phospho-L-histidine.</text>
        <dbReference type="EC" id="2.7.13.3"/>
    </reaction>
</comment>
<feature type="domain" description="Histidine kinase" evidence="22">
    <location>
        <begin position="367"/>
        <end position="590"/>
    </location>
</feature>
<dbReference type="CDD" id="cd17546">
    <property type="entry name" value="REC_hyHK_CKI1_RcsC-like"/>
    <property type="match status" value="1"/>
</dbReference>
<dbReference type="GO" id="GO:0005886">
    <property type="term" value="C:plasma membrane"/>
    <property type="evidence" value="ECO:0007669"/>
    <property type="project" value="UniProtKB-SubCell"/>
</dbReference>
<keyword evidence="25" id="KW-1185">Reference proteome</keyword>
<keyword evidence="13 21" id="KW-1133">Transmembrane helix</keyword>
<evidence type="ECO:0000256" key="16">
    <source>
        <dbReference type="ARBA" id="ARBA00024867"/>
    </source>
</evidence>
<dbReference type="Gene3D" id="1.20.120.160">
    <property type="entry name" value="HPT domain"/>
    <property type="match status" value="1"/>
</dbReference>
<comment type="subunit">
    <text evidence="17">At low DSF concentrations, interacts with RpfF.</text>
</comment>
<organism evidence="24 25">
    <name type="scientific">Heliophilum fasciatum</name>
    <dbReference type="NCBI Taxonomy" id="35700"/>
    <lineage>
        <taxon>Bacteria</taxon>
        <taxon>Bacillati</taxon>
        <taxon>Bacillota</taxon>
        <taxon>Clostridia</taxon>
        <taxon>Eubacteriales</taxon>
        <taxon>Heliobacteriaceae</taxon>
        <taxon>Heliophilum</taxon>
    </lineage>
</organism>
<dbReference type="PRINTS" id="PR00344">
    <property type="entry name" value="BCTRLSENSOR"/>
</dbReference>
<keyword evidence="6" id="KW-1003">Cell membrane</keyword>
<evidence type="ECO:0000256" key="5">
    <source>
        <dbReference type="ARBA" id="ARBA00018672"/>
    </source>
</evidence>
<name>A0A4R2RPK2_9FIRM</name>
<evidence type="ECO:0000256" key="7">
    <source>
        <dbReference type="ARBA" id="ARBA00022553"/>
    </source>
</evidence>
<dbReference type="Gene3D" id="3.30.565.10">
    <property type="entry name" value="Histidine kinase-like ATPase, C-terminal domain"/>
    <property type="match status" value="1"/>
</dbReference>
<evidence type="ECO:0000256" key="12">
    <source>
        <dbReference type="ARBA" id="ARBA00022840"/>
    </source>
</evidence>
<dbReference type="InterPro" id="IPR036097">
    <property type="entry name" value="HisK_dim/P_sf"/>
</dbReference>
<dbReference type="InterPro" id="IPR036890">
    <property type="entry name" value="HATPase_C_sf"/>
</dbReference>
<dbReference type="Pfam" id="PF02518">
    <property type="entry name" value="HATPase_c"/>
    <property type="match status" value="1"/>
</dbReference>
<evidence type="ECO:0000256" key="8">
    <source>
        <dbReference type="ARBA" id="ARBA00022679"/>
    </source>
</evidence>
<evidence type="ECO:0000259" key="22">
    <source>
        <dbReference type="PROSITE" id="PS50109"/>
    </source>
</evidence>
<reference evidence="24 25" key="1">
    <citation type="submission" date="2019-03" db="EMBL/GenBank/DDBJ databases">
        <title>Genomic Encyclopedia of Type Strains, Phase IV (KMG-IV): sequencing the most valuable type-strain genomes for metagenomic binning, comparative biology and taxonomic classification.</title>
        <authorList>
            <person name="Goeker M."/>
        </authorList>
    </citation>
    <scope>NUCLEOTIDE SEQUENCE [LARGE SCALE GENOMIC DNA]</scope>
    <source>
        <strain evidence="24 25">DSM 11170</strain>
    </source>
</reference>
<comment type="similarity">
    <text evidence="3">In the N-terminal section; belongs to the phytochrome family.</text>
</comment>
<dbReference type="InterPro" id="IPR005467">
    <property type="entry name" value="His_kinase_dom"/>
</dbReference>
<dbReference type="SUPFAM" id="SSF47226">
    <property type="entry name" value="Histidine-containing phosphotransfer domain, HPT domain"/>
    <property type="match status" value="1"/>
</dbReference>
<feature type="domain" description="Response regulatory" evidence="23">
    <location>
        <begin position="630"/>
        <end position="749"/>
    </location>
</feature>
<dbReference type="SMART" id="SM00388">
    <property type="entry name" value="HisKA"/>
    <property type="match status" value="1"/>
</dbReference>
<dbReference type="PROSITE" id="PS50109">
    <property type="entry name" value="HIS_KIN"/>
    <property type="match status" value="1"/>
</dbReference>
<evidence type="ECO:0000256" key="19">
    <source>
        <dbReference type="ARBA" id="ARBA00074306"/>
    </source>
</evidence>
<evidence type="ECO:0000256" key="17">
    <source>
        <dbReference type="ARBA" id="ARBA00064003"/>
    </source>
</evidence>
<dbReference type="InterPro" id="IPR004358">
    <property type="entry name" value="Sig_transdc_His_kin-like_C"/>
</dbReference>
<evidence type="ECO:0000313" key="25">
    <source>
        <dbReference type="Proteomes" id="UP000294813"/>
    </source>
</evidence>
<keyword evidence="11 24" id="KW-0418">Kinase</keyword>
<dbReference type="EC" id="2.7.13.3" evidence="4"/>
<dbReference type="InterPro" id="IPR003594">
    <property type="entry name" value="HATPase_dom"/>
</dbReference>
<evidence type="ECO:0000313" key="24">
    <source>
        <dbReference type="EMBL" id="TCP64978.1"/>
    </source>
</evidence>
<dbReference type="SMART" id="SM00387">
    <property type="entry name" value="HATPase_c"/>
    <property type="match status" value="1"/>
</dbReference>
<dbReference type="GO" id="GO:0005524">
    <property type="term" value="F:ATP binding"/>
    <property type="evidence" value="ECO:0007669"/>
    <property type="project" value="UniProtKB-KW"/>
</dbReference>
<dbReference type="InterPro" id="IPR011006">
    <property type="entry name" value="CheY-like_superfamily"/>
</dbReference>
<evidence type="ECO:0000256" key="9">
    <source>
        <dbReference type="ARBA" id="ARBA00022692"/>
    </source>
</evidence>
<comment type="subcellular location">
    <subcellularLocation>
        <location evidence="2">Cell membrane</location>
        <topology evidence="2">Multi-pass membrane protein</topology>
    </subcellularLocation>
</comment>
<feature type="transmembrane region" description="Helical" evidence="21">
    <location>
        <begin position="322"/>
        <end position="344"/>
    </location>
</feature>
<evidence type="ECO:0000256" key="21">
    <source>
        <dbReference type="SAM" id="Phobius"/>
    </source>
</evidence>
<evidence type="ECO:0000256" key="15">
    <source>
        <dbReference type="ARBA" id="ARBA00023136"/>
    </source>
</evidence>
<evidence type="ECO:0000256" key="3">
    <source>
        <dbReference type="ARBA" id="ARBA00006402"/>
    </source>
</evidence>
<dbReference type="SUPFAM" id="SSF52172">
    <property type="entry name" value="CheY-like"/>
    <property type="match status" value="1"/>
</dbReference>
<dbReference type="CDD" id="cd00082">
    <property type="entry name" value="HisKA"/>
    <property type="match status" value="1"/>
</dbReference>
<evidence type="ECO:0000256" key="14">
    <source>
        <dbReference type="ARBA" id="ARBA00023012"/>
    </source>
</evidence>
<dbReference type="SUPFAM" id="SSF55874">
    <property type="entry name" value="ATPase domain of HSP90 chaperone/DNA topoisomerase II/histidine kinase"/>
    <property type="match status" value="1"/>
</dbReference>
<dbReference type="Gene3D" id="1.10.287.130">
    <property type="match status" value="1"/>
</dbReference>
<dbReference type="FunFam" id="1.10.287.130:FF:000002">
    <property type="entry name" value="Two-component osmosensing histidine kinase"/>
    <property type="match status" value="1"/>
</dbReference>
<evidence type="ECO:0000256" key="1">
    <source>
        <dbReference type="ARBA" id="ARBA00000085"/>
    </source>
</evidence>
<dbReference type="OrthoDB" id="9814390at2"/>
<dbReference type="PANTHER" id="PTHR45339">
    <property type="entry name" value="HYBRID SIGNAL TRANSDUCTION HISTIDINE KINASE J"/>
    <property type="match status" value="1"/>
</dbReference>
<dbReference type="PROSITE" id="PS50110">
    <property type="entry name" value="RESPONSE_REGULATORY"/>
    <property type="match status" value="1"/>
</dbReference>
<evidence type="ECO:0000259" key="23">
    <source>
        <dbReference type="PROSITE" id="PS50110"/>
    </source>
</evidence>
<keyword evidence="7 20" id="KW-0597">Phosphoprotein</keyword>
<keyword evidence="9 21" id="KW-0812">Transmembrane</keyword>
<evidence type="ECO:0000256" key="11">
    <source>
        <dbReference type="ARBA" id="ARBA00022777"/>
    </source>
</evidence>
<dbReference type="PANTHER" id="PTHR45339:SF1">
    <property type="entry name" value="HYBRID SIGNAL TRANSDUCTION HISTIDINE KINASE J"/>
    <property type="match status" value="1"/>
</dbReference>
<keyword evidence="15 21" id="KW-0472">Membrane</keyword>
<comment type="function">
    <text evidence="16">May play the central regulatory role in sporulation. It may be an element of the effector pathway responsible for the activation of sporulation genes in response to nutritional stress. Spo0A may act in concert with spo0H (a sigma factor) to control the expression of some genes that are critical to the sporulation process.</text>
</comment>
<keyword evidence="8" id="KW-0808">Transferase</keyword>
<keyword evidence="12" id="KW-0067">ATP-binding</keyword>
<comment type="caution">
    <text evidence="24">The sequence shown here is derived from an EMBL/GenBank/DDBJ whole genome shotgun (WGS) entry which is preliminary data.</text>
</comment>
<dbReference type="RefSeq" id="WP_131918714.1">
    <property type="nucleotide sequence ID" value="NZ_JAOQNU010000007.1"/>
</dbReference>
<dbReference type="Proteomes" id="UP000294813">
    <property type="component" value="Unassembled WGS sequence"/>
</dbReference>
<dbReference type="SUPFAM" id="SSF47384">
    <property type="entry name" value="Homodimeric domain of signal transducing histidine kinase"/>
    <property type="match status" value="1"/>
</dbReference>
<keyword evidence="10" id="KW-0547">Nucleotide-binding</keyword>
<sequence length="880" mass="98746">MQLKQRGTSALSQKMKWIMAFGVLAICLQIIFSYRYYFELKDTLTGDRNYQRQLIEENILSSVSNADTAYQIIEQIIHDKMARYSQVMLEKYRAEPDVLQWDLEALKKQFENFDIYIIDTNHTIVHTTDRRQLGLDFKTSYQPGFITMLNERIQGNKFHSDRFIISLVKETRKFGYMPTPDHRYLFELGVNVNDFTNRMQQLDLTGLAYQVVEPYPSVSQATIYSLKADSQIRGPLSHYSRNHHPANSPTQLELARKAILNNQTQEFSTWDPVERTTLTYRYIPFITSAPTGQPDYYNSRLIEIVHNNHSLEMALQAQRIRVGVGLVIVAAVLITWLITMYYLFEKLDQARQAAERANRAKSDFLSTISHEIRSPLNGIVGTTELLLTSTLTPAQQQKTMIIRNSVDMVLKIINDILDLSKIEAGYMSLQPVPMHLHDVMQNINEMVKPRIAEGQLQYQCTIAADVPPYVIGDNLRIKQILLNLISNAITFTETGEINVTVTCEPHRTPSGDPYIRFAVQDTGIGISPEEQSRLFQPFSQADHVTFRKYGGTGLGLSICKQLTKLMEGTIGVTSQPGLGSTFWVILPLPETTAIPSDIIATTAAQAPKDLAATNSSALNHTAKSCVVDIPVLIVDDSKPNRQVLRMQLESLGFTSIDEAANGRIAQRLASQKQYTLLLMDCLMPILDGYDTTQAIRAQEALTGHRSRIIAITASNTRQDHERCLFCGMDDIIVKPILLQTLCETLAYWLSPTALPQGTSVTPPIDRYAMALINQIAPDDKTAMELLFHRFTSEAPEQFATLQAAIGNNNVPLIAATAGQWKSQCAAIGALRLYRLCHDLALVARTVGHDGSGDSHFTSQAQAIEAELQQVLDYLHRSSAP</sequence>
<protein>
    <recommendedName>
        <fullName evidence="19">Circadian input-output histidine kinase CikA</fullName>
        <ecNumber evidence="4">2.7.13.3</ecNumber>
    </recommendedName>
    <alternativeName>
        <fullName evidence="18">Sensory/regulatory protein RpfC</fullName>
    </alternativeName>
    <alternativeName>
        <fullName evidence="5">Stage 0 sporulation protein A homolog</fullName>
    </alternativeName>
</protein>
<dbReference type="CDD" id="cd16922">
    <property type="entry name" value="HATPase_EvgS-ArcB-TorS-like"/>
    <property type="match status" value="1"/>
</dbReference>
<feature type="transmembrane region" description="Helical" evidence="21">
    <location>
        <begin position="17"/>
        <end position="38"/>
    </location>
</feature>
<evidence type="ECO:0000256" key="6">
    <source>
        <dbReference type="ARBA" id="ARBA00022475"/>
    </source>
</evidence>
<evidence type="ECO:0000256" key="4">
    <source>
        <dbReference type="ARBA" id="ARBA00012438"/>
    </source>
</evidence>
<evidence type="ECO:0000256" key="20">
    <source>
        <dbReference type="PROSITE-ProRule" id="PRU00169"/>
    </source>
</evidence>
<dbReference type="Pfam" id="PF00072">
    <property type="entry name" value="Response_reg"/>
    <property type="match status" value="1"/>
</dbReference>
<proteinExistence type="inferred from homology"/>
<dbReference type="FunFam" id="3.30.565.10:FF:000010">
    <property type="entry name" value="Sensor histidine kinase RcsC"/>
    <property type="match status" value="1"/>
</dbReference>
<dbReference type="Pfam" id="PF00512">
    <property type="entry name" value="HisKA"/>
    <property type="match status" value="1"/>
</dbReference>
<accession>A0A4R2RPK2</accession>
<gene>
    <name evidence="24" type="ORF">EDD73_10748</name>
</gene>
<keyword evidence="14" id="KW-0902">Two-component regulatory system</keyword>
<dbReference type="SMART" id="SM00448">
    <property type="entry name" value="REC"/>
    <property type="match status" value="1"/>
</dbReference>
<feature type="modified residue" description="4-aspartylphosphate" evidence="20">
    <location>
        <position position="680"/>
    </location>
</feature>
<dbReference type="GO" id="GO:0000155">
    <property type="term" value="F:phosphorelay sensor kinase activity"/>
    <property type="evidence" value="ECO:0007669"/>
    <property type="project" value="InterPro"/>
</dbReference>
<dbReference type="Gene3D" id="3.40.50.2300">
    <property type="match status" value="1"/>
</dbReference>
<evidence type="ECO:0000256" key="2">
    <source>
        <dbReference type="ARBA" id="ARBA00004651"/>
    </source>
</evidence>
<evidence type="ECO:0000256" key="13">
    <source>
        <dbReference type="ARBA" id="ARBA00022989"/>
    </source>
</evidence>
<dbReference type="InterPro" id="IPR003661">
    <property type="entry name" value="HisK_dim/P_dom"/>
</dbReference>
<dbReference type="InterPro" id="IPR001789">
    <property type="entry name" value="Sig_transdc_resp-reg_receiver"/>
</dbReference>
<dbReference type="AlphaFoldDB" id="A0A4R2RPK2"/>
<dbReference type="EMBL" id="SLXT01000007">
    <property type="protein sequence ID" value="TCP64978.1"/>
    <property type="molecule type" value="Genomic_DNA"/>
</dbReference>
<dbReference type="InterPro" id="IPR036641">
    <property type="entry name" value="HPT_dom_sf"/>
</dbReference>